<gene>
    <name evidence="2" type="primary">bshC</name>
    <name evidence="5" type="ORF">B0I27_10726</name>
</gene>
<name>A0A2T0U0K8_9SPHI</name>
<dbReference type="PIRSF" id="PIRSF012535">
    <property type="entry name" value="UCP012535"/>
    <property type="match status" value="1"/>
</dbReference>
<evidence type="ECO:0000313" key="6">
    <source>
        <dbReference type="Proteomes" id="UP000238034"/>
    </source>
</evidence>
<feature type="domain" description="Bacillithiol biosynthesis BshC C-terminal coiled-coil" evidence="4">
    <location>
        <begin position="376"/>
        <end position="531"/>
    </location>
</feature>
<comment type="similarity">
    <text evidence="2">Belongs to the BshC family.</text>
</comment>
<reference evidence="5 6" key="1">
    <citation type="submission" date="2018-03" db="EMBL/GenBank/DDBJ databases">
        <title>Genomic Encyclopedia of Type Strains, Phase III (KMG-III): the genomes of soil and plant-associated and newly described type strains.</title>
        <authorList>
            <person name="Whitman W."/>
        </authorList>
    </citation>
    <scope>NUCLEOTIDE SEQUENCE [LARGE SCALE GENOMIC DNA]</scope>
    <source>
        <strain evidence="5 6">CGMCC 1.9313</strain>
    </source>
</reference>
<evidence type="ECO:0000259" key="4">
    <source>
        <dbReference type="Pfam" id="PF24850"/>
    </source>
</evidence>
<dbReference type="GO" id="GO:0016874">
    <property type="term" value="F:ligase activity"/>
    <property type="evidence" value="ECO:0007669"/>
    <property type="project" value="UniProtKB-UniRule"/>
</dbReference>
<dbReference type="InterPro" id="IPR011199">
    <property type="entry name" value="Bacillithiol_biosynth_BshC"/>
</dbReference>
<dbReference type="NCBIfam" id="TIGR03998">
    <property type="entry name" value="thiol_BshC"/>
    <property type="match status" value="1"/>
</dbReference>
<dbReference type="AlphaFoldDB" id="A0A2T0U0K8"/>
<organism evidence="5 6">
    <name type="scientific">Arcticibacter pallidicorallinus</name>
    <dbReference type="NCBI Taxonomy" id="1259464"/>
    <lineage>
        <taxon>Bacteria</taxon>
        <taxon>Pseudomonadati</taxon>
        <taxon>Bacteroidota</taxon>
        <taxon>Sphingobacteriia</taxon>
        <taxon>Sphingobacteriales</taxon>
        <taxon>Sphingobacteriaceae</taxon>
        <taxon>Arcticibacter</taxon>
    </lineage>
</organism>
<evidence type="ECO:0000256" key="1">
    <source>
        <dbReference type="ARBA" id="ARBA00022598"/>
    </source>
</evidence>
<dbReference type="EC" id="6.-.-.-" evidence="2"/>
<feature type="coiled-coil region" evidence="2">
    <location>
        <begin position="452"/>
        <end position="487"/>
    </location>
</feature>
<accession>A0A2T0U0K8</accession>
<comment type="caution">
    <text evidence="5">The sequence shown here is derived from an EMBL/GenBank/DDBJ whole genome shotgun (WGS) entry which is preliminary data.</text>
</comment>
<protein>
    <recommendedName>
        <fullName evidence="2">Putative cysteine ligase BshC</fullName>
        <ecNumber evidence="2">6.-.-.-</ecNumber>
    </recommendedName>
</protein>
<evidence type="ECO:0000313" key="5">
    <source>
        <dbReference type="EMBL" id="PRY51441.1"/>
    </source>
</evidence>
<dbReference type="HAMAP" id="MF_01867">
    <property type="entry name" value="BshC"/>
    <property type="match status" value="1"/>
</dbReference>
<dbReference type="InterPro" id="IPR055398">
    <property type="entry name" value="Rossmann-like_BshC"/>
</dbReference>
<keyword evidence="1 2" id="KW-0436">Ligase</keyword>
<dbReference type="InterPro" id="IPR055399">
    <property type="entry name" value="CC_BshC"/>
</dbReference>
<proteinExistence type="inferred from homology"/>
<dbReference type="EMBL" id="PVTH01000007">
    <property type="protein sequence ID" value="PRY51441.1"/>
    <property type="molecule type" value="Genomic_DNA"/>
</dbReference>
<dbReference type="Proteomes" id="UP000238034">
    <property type="component" value="Unassembled WGS sequence"/>
</dbReference>
<dbReference type="Pfam" id="PF24850">
    <property type="entry name" value="CC_BshC"/>
    <property type="match status" value="1"/>
</dbReference>
<evidence type="ECO:0000256" key="2">
    <source>
        <dbReference type="HAMAP-Rule" id="MF_01867"/>
    </source>
</evidence>
<dbReference type="RefSeq" id="WP_106293700.1">
    <property type="nucleotide sequence ID" value="NZ_PVTH01000007.1"/>
</dbReference>
<sequence length="532" mass="61124">MKATYIDYNETNSFSSTALRYLAQDSRLEPFVSYFPTIENFGKLIAEKKVTADRKALHDVVFHQYAETLSTSALHEKVNDNIKLLLEDSTYTVTTGHQLNIFTGPLYFIYKIVTAINLATELKEKYPEKNFVPIYWMASEDHDFAEINNVNLFGTKISWDAQVSGATGRLDPQTIEEALRTYQNSLGLSKNSDRLASILKAAYLEQRTLAAATRFLVNALFQEYGVVVVDADEPALKRQFRDIVEEDILAKKSFRAINDASAKLKEAGFDPQVNSRDINFFYMKDDLRERIVEDKGTFYVLNTDIQFTYEELRLEIRSFPERFSPNVVMRPLYQEVILPNIAYIGGGAELVYWLQLKQNFDQFGINFPIILLRNSATLTDESFSSKLCRLHLQAKEIFKDAETLKKEWVLKNSRHSLSLQEEISEFQALFEKLKLRACKIDPTLLPSTDAVKARLKHALLNLEKKLIKAEKRNHEGTLQQIDGLKAKYFPSGGLQERTENFGIYFVKYGDTLISELVRHFKPLDSKFTILEP</sequence>
<evidence type="ECO:0000259" key="3">
    <source>
        <dbReference type="Pfam" id="PF10079"/>
    </source>
</evidence>
<dbReference type="Pfam" id="PF10079">
    <property type="entry name" value="Rossmann-like_BshC"/>
    <property type="match status" value="1"/>
</dbReference>
<keyword evidence="6" id="KW-1185">Reference proteome</keyword>
<feature type="domain" description="Bacillithiol biosynthesis BshC N-terminal Rossmann-like" evidence="3">
    <location>
        <begin position="1"/>
        <end position="374"/>
    </location>
</feature>
<dbReference type="OrthoDB" id="9765151at2"/>
<keyword evidence="2" id="KW-0175">Coiled coil</keyword>